<dbReference type="OrthoDB" id="9027184at2"/>
<sequence length="753" mass="81196">MPLPVPNLDDRRFDDLVAEARTRLAGHLPELTQIAPGDPVHAFVDLFAWLTETIIYRANLIPERQRKVFLNLLQIPVRPAVPATGFVAIDASPNSLTLQDYLPAGSQLRAGKVTLSTSNEVQPTCLSLSVLIKELLSPGDLEAMGMTLQDLHEQYGLRAGEMPKPFRARQFSLGQETLSIGNTLDKSFYLACIAPKPLSDQMTALRSSFSGLRLNVGIAPADSLQEEDFIVDSESTLYPRHLVWELMSETPDGKTRFLPLEVIRDSSMGGRKTGVVTLRLPANPDLFSGFANADPMFNGTSSLPPAPEDDEAAERVAFWVRLRSPDEPDLKLAYLTINAVDVVAQGQRNDLLIGTGTGLPEQVLQLPDTDIDTASLELQVEENGAWSTWRGMDFTSGQGEDARVYRLDAASGLVYFGDGLDSGFRPPKGARVRVASYRSGGGNAGNLPAGKIKEIVDGSSRLRVRHEWPLSGGRDAESLAQAESRIPQFLTHRNRAVTATDFQALCLNNPVSPVARAEVKEGFLPGATLAAAQRDVPGAISIFVLPPTEVSINNWPRPTRGLLKDVFNYLINRCMVGTELYVLSPQFVPMAVSILVTVRDPSTERETLNAVAETVTQYLSPLAPGGSKGTGWPVGATVRANELMTQAARIPGVLSVNAISLFAQGTNDEGKPAWRRLTANESLMLDDFQLPELAGIYVGASGSAGDGSPGSPNGHGSNANHLLPPFPQGIRDGLTGDDQGDYEIAIPVVPDVC</sequence>
<feature type="region of interest" description="Disordered" evidence="1">
    <location>
        <begin position="701"/>
        <end position="727"/>
    </location>
</feature>
<accession>A0A1N7N5N8</accession>
<dbReference type="Proteomes" id="UP000185639">
    <property type="component" value="Unassembled WGS sequence"/>
</dbReference>
<dbReference type="NCBIfam" id="TIGR02243">
    <property type="entry name" value="putative baseplate assembly protein"/>
    <property type="match status" value="1"/>
</dbReference>
<name>A0A1N7N5N8_9GAMM</name>
<dbReference type="InterPro" id="IPR011749">
    <property type="entry name" value="CHP02243"/>
</dbReference>
<evidence type="ECO:0000256" key="1">
    <source>
        <dbReference type="SAM" id="MobiDB-lite"/>
    </source>
</evidence>
<feature type="compositionally biased region" description="Low complexity" evidence="1">
    <location>
        <begin position="709"/>
        <end position="721"/>
    </location>
</feature>
<evidence type="ECO:0000313" key="3">
    <source>
        <dbReference type="Proteomes" id="UP000185639"/>
    </source>
</evidence>
<organism evidence="2 3">
    <name type="scientific">Thalassolituus maritimus</name>
    <dbReference type="NCBI Taxonomy" id="484498"/>
    <lineage>
        <taxon>Bacteria</taxon>
        <taxon>Pseudomonadati</taxon>
        <taxon>Pseudomonadota</taxon>
        <taxon>Gammaproteobacteria</taxon>
        <taxon>Oceanospirillales</taxon>
        <taxon>Oceanospirillaceae</taxon>
        <taxon>Thalassolituus</taxon>
    </lineage>
</organism>
<reference evidence="3" key="1">
    <citation type="submission" date="2017-01" db="EMBL/GenBank/DDBJ databases">
        <authorList>
            <person name="Varghese N."/>
            <person name="Submissions S."/>
        </authorList>
    </citation>
    <scope>NUCLEOTIDE SEQUENCE [LARGE SCALE GENOMIC DNA]</scope>
    <source>
        <strain evidence="3">DSM 24913</strain>
    </source>
</reference>
<dbReference type="RefSeq" id="WP_076516108.1">
    <property type="nucleotide sequence ID" value="NZ_FTOH01000006.1"/>
</dbReference>
<gene>
    <name evidence="2" type="ORF">SAMN05421686_106203</name>
</gene>
<dbReference type="EMBL" id="FTOH01000006">
    <property type="protein sequence ID" value="SIS93640.1"/>
    <property type="molecule type" value="Genomic_DNA"/>
</dbReference>
<dbReference type="AlphaFoldDB" id="A0A1N7N5N8"/>
<keyword evidence="3" id="KW-1185">Reference proteome</keyword>
<proteinExistence type="predicted"/>
<evidence type="ECO:0000313" key="2">
    <source>
        <dbReference type="EMBL" id="SIS93640.1"/>
    </source>
</evidence>
<protein>
    <submittedName>
        <fullName evidence="2">Putative baseplate assembly protein</fullName>
    </submittedName>
</protein>
<dbReference type="STRING" id="484498.SAMN05421686_106203"/>